<dbReference type="RefSeq" id="WP_338251212.1">
    <property type="nucleotide sequence ID" value="NZ_AP028907.1"/>
</dbReference>
<dbReference type="GeneID" id="89288326"/>
<accession>A0ABM8IT48</accession>
<reference evidence="2 3" key="1">
    <citation type="submission" date="2023-09" db="EMBL/GenBank/DDBJ databases">
        <title>Pyrofollis japonicus gen. nov. sp. nov., a novel member of the family Pyrodictiaceae isolated from the Iheya North hydrothermal field.</title>
        <authorList>
            <person name="Miyazaki U."/>
            <person name="Sanari M."/>
            <person name="Tame A."/>
            <person name="Kitajima M."/>
            <person name="Okamoto A."/>
            <person name="Sawayama S."/>
            <person name="Miyazaki J."/>
            <person name="Takai K."/>
            <person name="Nakagawa S."/>
        </authorList>
    </citation>
    <scope>NUCLEOTIDE SEQUENCE [LARGE SCALE GENOMIC DNA]</scope>
    <source>
        <strain evidence="2 3">AV2</strain>
    </source>
</reference>
<gene>
    <name evidence="2" type="ORF">PABY_02990</name>
</gene>
<sequence length="389" mass="42244">MPGLAVYAMGSPFRRSERLEYIYGAAAAEALDPVAPLLDPNIYDNTGLVLVPDTYSVWPQVGAFPRSEAYSEVVEKLRGYMERHCGLRLPLSACRRTSYHVVPWRGVMGGWRFTAAPGDALAFMLYAVLETARQSRRPPQSVYVVLDEEGHSALQALSLEAAAAAAALLGARLEAVTAEQRPHPARRGDAVELVEYASMDWLQAARYTMSLAPSKPPKRLLEPRTPRGRAPAPGREHTLTLISLLFARRRWLLPLAYSACGASDPAAKLAGLLRAAVDAYTAATQLSKKKIGGVLVHHLVFPAEAVRALAAGAAVEAVAARLIKGLYGCEDVYRRGLPPRVLEALEERLGPDDTPRECLEEGEAGPRLREGCLRRLRETVAEEAGLPAP</sequence>
<evidence type="ECO:0000256" key="1">
    <source>
        <dbReference type="SAM" id="MobiDB-lite"/>
    </source>
</evidence>
<dbReference type="EMBL" id="AP028907">
    <property type="protein sequence ID" value="BES80732.1"/>
    <property type="molecule type" value="Genomic_DNA"/>
</dbReference>
<protein>
    <submittedName>
        <fullName evidence="2">Uncharacterized protein</fullName>
    </submittedName>
</protein>
<proteinExistence type="predicted"/>
<feature type="region of interest" description="Disordered" evidence="1">
    <location>
        <begin position="215"/>
        <end position="234"/>
    </location>
</feature>
<name>A0ABM8IT48_9CREN</name>
<keyword evidence="3" id="KW-1185">Reference proteome</keyword>
<dbReference type="Proteomes" id="UP001341135">
    <property type="component" value="Chromosome"/>
</dbReference>
<evidence type="ECO:0000313" key="2">
    <source>
        <dbReference type="EMBL" id="BES80732.1"/>
    </source>
</evidence>
<organism evidence="2 3">
    <name type="scientific">Pyrodictium abyssi</name>
    <dbReference type="NCBI Taxonomy" id="54256"/>
    <lineage>
        <taxon>Archaea</taxon>
        <taxon>Thermoproteota</taxon>
        <taxon>Thermoprotei</taxon>
        <taxon>Desulfurococcales</taxon>
        <taxon>Pyrodictiaceae</taxon>
        <taxon>Pyrodictium</taxon>
    </lineage>
</organism>
<evidence type="ECO:0000313" key="3">
    <source>
        <dbReference type="Proteomes" id="UP001341135"/>
    </source>
</evidence>